<dbReference type="SUPFAM" id="SSF161098">
    <property type="entry name" value="MetI-like"/>
    <property type="match status" value="1"/>
</dbReference>
<dbReference type="CDD" id="cd06261">
    <property type="entry name" value="TM_PBP2"/>
    <property type="match status" value="1"/>
</dbReference>
<evidence type="ECO:0000313" key="9">
    <source>
        <dbReference type="EMBL" id="QHT59847.1"/>
    </source>
</evidence>
<dbReference type="InterPro" id="IPR035906">
    <property type="entry name" value="MetI-like_sf"/>
</dbReference>
<feature type="transmembrane region" description="Helical" evidence="7">
    <location>
        <begin position="264"/>
        <end position="284"/>
    </location>
</feature>
<sequence>MSRTNTIRESFSDKLFLTLVYAFLALVLLVVLYPLVYILSSSFSSPQAVISGKVWLLPVDFSLAGYRAIFSNPQIMTGYGNSLFYTVFGVLINVSLTVMMAYPLSRTTFYGRNVLMGMLVLTMMFSGGLIPYYLTVKNLHLLDTRWAMLLPSAMAVWQVIIARTFFQTSIPKELGEAAELDGCSDLGFLWRVVLPLSKPILAVLVLMYAVSQWNAYFEALIFLKSQSRFPLQIILRNILILNSIDSSMMVDANKMAAMQGLRDLLKFSLIVVATVPVLAIYPFVQKYFVQGIMIGSLKG</sequence>
<proteinExistence type="predicted"/>
<dbReference type="PROSITE" id="PS50928">
    <property type="entry name" value="ABC_TM1"/>
    <property type="match status" value="1"/>
</dbReference>
<keyword evidence="5 7" id="KW-1133">Transmembrane helix</keyword>
<evidence type="ECO:0000256" key="3">
    <source>
        <dbReference type="ARBA" id="ARBA00022475"/>
    </source>
</evidence>
<dbReference type="GO" id="GO:0005886">
    <property type="term" value="C:plasma membrane"/>
    <property type="evidence" value="ECO:0007669"/>
    <property type="project" value="UniProtKB-SubCell"/>
</dbReference>
<protein>
    <submittedName>
        <fullName evidence="9">Carbohydrate ABC transporter permease</fullName>
    </submittedName>
</protein>
<evidence type="ECO:0000256" key="6">
    <source>
        <dbReference type="ARBA" id="ARBA00023136"/>
    </source>
</evidence>
<keyword evidence="10" id="KW-1185">Reference proteome</keyword>
<dbReference type="RefSeq" id="WP_162355913.1">
    <property type="nucleotide sequence ID" value="NZ_CP048209.1"/>
</dbReference>
<feature type="transmembrane region" description="Helical" evidence="7">
    <location>
        <begin position="15"/>
        <end position="36"/>
    </location>
</feature>
<feature type="domain" description="ABC transmembrane type-1" evidence="8">
    <location>
        <begin position="79"/>
        <end position="282"/>
    </location>
</feature>
<feature type="transmembrane region" description="Helical" evidence="7">
    <location>
        <begin position="146"/>
        <end position="166"/>
    </location>
</feature>
<keyword evidence="2" id="KW-0813">Transport</keyword>
<dbReference type="KEGG" id="plyc:GXP70_07710"/>
<evidence type="ECO:0000256" key="1">
    <source>
        <dbReference type="ARBA" id="ARBA00004651"/>
    </source>
</evidence>
<comment type="subcellular location">
    <subcellularLocation>
        <location evidence="1">Cell membrane</location>
        <topology evidence="1">Multi-pass membrane protein</topology>
    </subcellularLocation>
</comment>
<evidence type="ECO:0000256" key="2">
    <source>
        <dbReference type="ARBA" id="ARBA00022448"/>
    </source>
</evidence>
<accession>A0A6C0FSL8</accession>
<evidence type="ECO:0000313" key="10">
    <source>
        <dbReference type="Proteomes" id="UP000476064"/>
    </source>
</evidence>
<feature type="transmembrane region" description="Helical" evidence="7">
    <location>
        <begin position="114"/>
        <end position="134"/>
    </location>
</feature>
<name>A0A6C0FSL8_9BACL</name>
<evidence type="ECO:0000256" key="4">
    <source>
        <dbReference type="ARBA" id="ARBA00022692"/>
    </source>
</evidence>
<dbReference type="PANTHER" id="PTHR43744">
    <property type="entry name" value="ABC TRANSPORTER PERMEASE PROTEIN MG189-RELATED-RELATED"/>
    <property type="match status" value="1"/>
</dbReference>
<evidence type="ECO:0000256" key="7">
    <source>
        <dbReference type="SAM" id="Phobius"/>
    </source>
</evidence>
<evidence type="ECO:0000256" key="5">
    <source>
        <dbReference type="ARBA" id="ARBA00022989"/>
    </source>
</evidence>
<dbReference type="EMBL" id="CP048209">
    <property type="protein sequence ID" value="QHT59847.1"/>
    <property type="molecule type" value="Genomic_DNA"/>
</dbReference>
<dbReference type="GO" id="GO:0055085">
    <property type="term" value="P:transmembrane transport"/>
    <property type="evidence" value="ECO:0007669"/>
    <property type="project" value="InterPro"/>
</dbReference>
<feature type="transmembrane region" description="Helical" evidence="7">
    <location>
        <begin position="82"/>
        <end position="102"/>
    </location>
</feature>
<organism evidence="9 10">
    <name type="scientific">Paenibacillus lycopersici</name>
    <dbReference type="NCBI Taxonomy" id="2704462"/>
    <lineage>
        <taxon>Bacteria</taxon>
        <taxon>Bacillati</taxon>
        <taxon>Bacillota</taxon>
        <taxon>Bacilli</taxon>
        <taxon>Bacillales</taxon>
        <taxon>Paenibacillaceae</taxon>
        <taxon>Paenibacillus</taxon>
    </lineage>
</organism>
<dbReference type="AlphaFoldDB" id="A0A6C0FSL8"/>
<gene>
    <name evidence="9" type="ORF">GXP70_07710</name>
</gene>
<keyword evidence="6 7" id="KW-0472">Membrane</keyword>
<dbReference type="Gene3D" id="1.10.3720.10">
    <property type="entry name" value="MetI-like"/>
    <property type="match status" value="1"/>
</dbReference>
<dbReference type="PANTHER" id="PTHR43744:SF9">
    <property type="entry name" value="POLYGALACTURONAN_RHAMNOGALACTURONAN TRANSPORT SYSTEM PERMEASE PROTEIN YTCP"/>
    <property type="match status" value="1"/>
</dbReference>
<reference evidence="9 10" key="1">
    <citation type="submission" date="2020-01" db="EMBL/GenBank/DDBJ databases">
        <title>Paenibacillus sp. nov., isolated from tomato rhizosphere.</title>
        <authorList>
            <person name="Weon H.-Y."/>
            <person name="Lee S.A."/>
        </authorList>
    </citation>
    <scope>NUCLEOTIDE SEQUENCE [LARGE SCALE GENOMIC DNA]</scope>
    <source>
        <strain evidence="9 10">12200R-189</strain>
    </source>
</reference>
<feature type="transmembrane region" description="Helical" evidence="7">
    <location>
        <begin position="48"/>
        <end position="70"/>
    </location>
</feature>
<keyword evidence="3" id="KW-1003">Cell membrane</keyword>
<dbReference type="Proteomes" id="UP000476064">
    <property type="component" value="Chromosome"/>
</dbReference>
<evidence type="ECO:0000259" key="8">
    <source>
        <dbReference type="PROSITE" id="PS50928"/>
    </source>
</evidence>
<dbReference type="InterPro" id="IPR000515">
    <property type="entry name" value="MetI-like"/>
</dbReference>
<keyword evidence="4 7" id="KW-0812">Transmembrane</keyword>